<dbReference type="OrthoDB" id="10248252at2759"/>
<dbReference type="SUPFAM" id="SSF101908">
    <property type="entry name" value="Putative isomerase YbhE"/>
    <property type="match status" value="1"/>
</dbReference>
<dbReference type="PANTHER" id="PTHR15622:SF2">
    <property type="entry name" value="U4_U6 SMALL NUCLEAR RIBONUCLEOPROTEIN PRP4"/>
    <property type="match status" value="1"/>
</dbReference>
<dbReference type="Pfam" id="PF00400">
    <property type="entry name" value="WD40"/>
    <property type="match status" value="2"/>
</dbReference>
<dbReference type="PANTHER" id="PTHR15622">
    <property type="entry name" value="WD40 REPEAT PROTEIN"/>
    <property type="match status" value="1"/>
</dbReference>
<protein>
    <recommendedName>
        <fullName evidence="4">Pre-mRNA-processing factor 19</fullName>
    </recommendedName>
</protein>
<gene>
    <name evidence="2" type="ORF">PISMIDRAFT_121432</name>
</gene>
<proteinExistence type="predicted"/>
<accession>A0A0C9YP45</accession>
<dbReference type="InterPro" id="IPR051983">
    <property type="entry name" value="WSB_SOCS-box_domain"/>
</dbReference>
<dbReference type="InterPro" id="IPR001680">
    <property type="entry name" value="WD40_rpt"/>
</dbReference>
<reference evidence="3" key="2">
    <citation type="submission" date="2015-01" db="EMBL/GenBank/DDBJ databases">
        <title>Evolutionary Origins and Diversification of the Mycorrhizal Mutualists.</title>
        <authorList>
            <consortium name="DOE Joint Genome Institute"/>
            <consortium name="Mycorrhizal Genomics Consortium"/>
            <person name="Kohler A."/>
            <person name="Kuo A."/>
            <person name="Nagy L.G."/>
            <person name="Floudas D."/>
            <person name="Copeland A."/>
            <person name="Barry K.W."/>
            <person name="Cichocki N."/>
            <person name="Veneault-Fourrey C."/>
            <person name="LaButti K."/>
            <person name="Lindquist E.A."/>
            <person name="Lipzen A."/>
            <person name="Lundell T."/>
            <person name="Morin E."/>
            <person name="Murat C."/>
            <person name="Riley R."/>
            <person name="Ohm R."/>
            <person name="Sun H."/>
            <person name="Tunlid A."/>
            <person name="Henrissat B."/>
            <person name="Grigoriev I.V."/>
            <person name="Hibbett D.S."/>
            <person name="Martin F."/>
        </authorList>
    </citation>
    <scope>NUCLEOTIDE SEQUENCE [LARGE SCALE GENOMIC DNA]</scope>
    <source>
        <strain evidence="3">441</strain>
    </source>
</reference>
<dbReference type="AlphaFoldDB" id="A0A0C9YP45"/>
<feature type="non-terminal residue" evidence="2">
    <location>
        <position position="1"/>
    </location>
</feature>
<dbReference type="EMBL" id="KN834115">
    <property type="protein sequence ID" value="KIK12112.1"/>
    <property type="molecule type" value="Genomic_DNA"/>
</dbReference>
<dbReference type="Proteomes" id="UP000054018">
    <property type="component" value="Unassembled WGS sequence"/>
</dbReference>
<dbReference type="Gene3D" id="2.130.10.10">
    <property type="entry name" value="YVTN repeat-like/Quinoprotein amine dehydrogenase"/>
    <property type="match status" value="2"/>
</dbReference>
<keyword evidence="1" id="KW-0833">Ubl conjugation pathway</keyword>
<dbReference type="SMART" id="SM00320">
    <property type="entry name" value="WD40"/>
    <property type="match status" value="5"/>
</dbReference>
<sequence length="254" mass="27118">VWAVAFVDESQVVTGDENGGIRRWRIEGGQQQGQTMQAGRRVHSITVSQDGRWIVSGDLGHKAILWNAATHEKVLDITHNNSVNGVDISSNCTKFVAADCSVTDNVQLFGITSGHRLLPPLSHCHNSGVKFSPDGSRFATSSYGYGKITCLNVSNSSSSEWPIHETQSSASIASNGIFIACSAGKSVSLWDCASHEQIGSIITHTTEIRCVALSPSGGYLACGVGYNITIHDLGGVLPSKYFVRGVSELRHCAT</sequence>
<keyword evidence="3" id="KW-1185">Reference proteome</keyword>
<evidence type="ECO:0000313" key="2">
    <source>
        <dbReference type="EMBL" id="KIK12112.1"/>
    </source>
</evidence>
<reference evidence="2 3" key="1">
    <citation type="submission" date="2014-04" db="EMBL/GenBank/DDBJ databases">
        <authorList>
            <consortium name="DOE Joint Genome Institute"/>
            <person name="Kuo A."/>
            <person name="Kohler A."/>
            <person name="Costa M.D."/>
            <person name="Nagy L.G."/>
            <person name="Floudas D."/>
            <person name="Copeland A."/>
            <person name="Barry K.W."/>
            <person name="Cichocki N."/>
            <person name="Veneault-Fourrey C."/>
            <person name="LaButti K."/>
            <person name="Lindquist E.A."/>
            <person name="Lipzen A."/>
            <person name="Lundell T."/>
            <person name="Morin E."/>
            <person name="Murat C."/>
            <person name="Sun H."/>
            <person name="Tunlid A."/>
            <person name="Henrissat B."/>
            <person name="Grigoriev I.V."/>
            <person name="Hibbett D.S."/>
            <person name="Martin F."/>
            <person name="Nordberg H.P."/>
            <person name="Cantor M.N."/>
            <person name="Hua S.X."/>
        </authorList>
    </citation>
    <scope>NUCLEOTIDE SEQUENCE [LARGE SCALE GENOMIC DNA]</scope>
    <source>
        <strain evidence="2 3">441</strain>
    </source>
</reference>
<name>A0A0C9YP45_9AGAM</name>
<dbReference type="STRING" id="765257.A0A0C9YP45"/>
<evidence type="ECO:0000256" key="1">
    <source>
        <dbReference type="ARBA" id="ARBA00022786"/>
    </source>
</evidence>
<evidence type="ECO:0008006" key="4">
    <source>
        <dbReference type="Google" id="ProtNLM"/>
    </source>
</evidence>
<evidence type="ECO:0000313" key="3">
    <source>
        <dbReference type="Proteomes" id="UP000054018"/>
    </source>
</evidence>
<dbReference type="HOGENOM" id="CLU_028047_0_0_1"/>
<dbReference type="GO" id="GO:0000209">
    <property type="term" value="P:protein polyubiquitination"/>
    <property type="evidence" value="ECO:0007669"/>
    <property type="project" value="TreeGrafter"/>
</dbReference>
<dbReference type="InterPro" id="IPR015943">
    <property type="entry name" value="WD40/YVTN_repeat-like_dom_sf"/>
</dbReference>
<organism evidence="2 3">
    <name type="scientific">Pisolithus microcarpus 441</name>
    <dbReference type="NCBI Taxonomy" id="765257"/>
    <lineage>
        <taxon>Eukaryota</taxon>
        <taxon>Fungi</taxon>
        <taxon>Dikarya</taxon>
        <taxon>Basidiomycota</taxon>
        <taxon>Agaricomycotina</taxon>
        <taxon>Agaricomycetes</taxon>
        <taxon>Agaricomycetidae</taxon>
        <taxon>Boletales</taxon>
        <taxon>Sclerodermatineae</taxon>
        <taxon>Pisolithaceae</taxon>
        <taxon>Pisolithus</taxon>
    </lineage>
</organism>